<dbReference type="PANTHER" id="PTHR36607">
    <property type="entry name" value="1,2-DIHYDROXY-3-KETO-5-METHYLTHIOPENTENE DIOXYGENASE 4"/>
    <property type="match status" value="1"/>
</dbReference>
<evidence type="ECO:0000313" key="5">
    <source>
        <dbReference type="Proteomes" id="UP000321393"/>
    </source>
</evidence>
<comment type="caution">
    <text evidence="4">The sequence shown here is derived from an EMBL/GenBank/DDBJ whole genome shotgun (WGS) entry which is preliminary data.</text>
</comment>
<feature type="domain" description="Aminotransferase-like plant mobile" evidence="3">
    <location>
        <begin position="136"/>
        <end position="536"/>
    </location>
</feature>
<dbReference type="Pfam" id="PF10536">
    <property type="entry name" value="PMD"/>
    <property type="match status" value="1"/>
</dbReference>
<keyword evidence="1" id="KW-0175">Coiled coil</keyword>
<dbReference type="Proteomes" id="UP000321393">
    <property type="component" value="Unassembled WGS sequence"/>
</dbReference>
<gene>
    <name evidence="4" type="ORF">E6C27_scaffold17G00370</name>
</gene>
<protein>
    <recommendedName>
        <fullName evidence="3">Aminotransferase-like plant mobile domain-containing protein</fullName>
    </recommendedName>
</protein>
<dbReference type="OrthoDB" id="1744413at2759"/>
<sequence length="921" mass="104262">MVYFTERFLSGVRHLVILSDRNQPREDGLSLIVEKPWAGAFADHWPRLDNNSVLPRLSVEIPLSEGKSAWILQSSIHHEAPNSGRALTLGQRLIEGQTRWGTVTKVPREFCFTDCYWEWLELVVGRNTRLLYSTRLYGAVTASLYTYDRNSDVVRAFCEAWCPSTNTLHTMAGELSISLWDLWSFGGLPIKGDFYEERIPSFKELTSTSRDKTKCLPTTCQYLFQAYYSIVCTQRNDRSTSSKNDSQVTIGSWISFWYLGTRSYDKPTTRKQKNASRSKSTQNPDGSKIQAREWSSRESMLFAELGIKDDLKDETYLAAFLSCWLCLFVFPQKGSFLRPGVFRAASLMTAGTIYSLAVPVLANIYHGLGLITKASNPTGRMDFHFPMHYVHGWLAHYFGTHYPLPTEVRGPKMTNFSGEGGSIYFGEYEARKLIHNGARIQWHANLQNISKHERMVDTHDSSFLQMSYFVSMRSCYLSSRCENTWIITSYSPYRFGRQFGFYQDLPNDIGEPCKHVTQRFTDWWTTKHGTYFEDNRHHLVSSAIPPPSQPRLPKNRGSNLGGKEIRLVEAMAPNFEEEVSGDHPNGRGLSALEVPDVPPLSPLNDHLEGLIEPDGDESLTGPHAVDSAFEEVGTSKTPVNKPAEQSLRPSALLEEIRQSKMTVGGKDLESPSSKEGVCLKASLQKVSSAHASLSELPLGAFNKQTARSPEPSQWVGENVVSNFFQKTALCMWEDIQDKIMRTPFEYIPRLRPEIATVLSGIEKIHADGLTSLEEYLNSYLKRVDNFNDVQSSYSAQLLSTDKARQLNEKTSAIKEVLTLVKQLRGDAKVIQERTAELSLERKELEKRLRSINAESEQLSILSCEKAEAIDQQELEVAKLQDEVNTLESTPAITEEAIEALATVRQSMEAAREEFKNFKWRL</sequence>
<evidence type="ECO:0000256" key="1">
    <source>
        <dbReference type="SAM" id="Coils"/>
    </source>
</evidence>
<dbReference type="EMBL" id="SSTE01001516">
    <property type="protein sequence ID" value="KAA0065375.1"/>
    <property type="molecule type" value="Genomic_DNA"/>
</dbReference>
<dbReference type="InterPro" id="IPR019557">
    <property type="entry name" value="AminoTfrase-like_pln_mobile"/>
</dbReference>
<dbReference type="PANTHER" id="PTHR36607:SF20">
    <property type="entry name" value="AMINOTRANSFERASE-LIKE PLANT MOBILE DOMAIN-CONTAINING PROTEIN"/>
    <property type="match status" value="1"/>
</dbReference>
<accession>A0A5A7VHW8</accession>
<feature type="region of interest" description="Disordered" evidence="2">
    <location>
        <begin position="267"/>
        <end position="292"/>
    </location>
</feature>
<feature type="coiled-coil region" evidence="1">
    <location>
        <begin position="827"/>
        <end position="913"/>
    </location>
</feature>
<dbReference type="AlphaFoldDB" id="A0A5A7VHW8"/>
<organism evidence="4 5">
    <name type="scientific">Cucumis melo var. makuwa</name>
    <name type="common">Oriental melon</name>
    <dbReference type="NCBI Taxonomy" id="1194695"/>
    <lineage>
        <taxon>Eukaryota</taxon>
        <taxon>Viridiplantae</taxon>
        <taxon>Streptophyta</taxon>
        <taxon>Embryophyta</taxon>
        <taxon>Tracheophyta</taxon>
        <taxon>Spermatophyta</taxon>
        <taxon>Magnoliopsida</taxon>
        <taxon>eudicotyledons</taxon>
        <taxon>Gunneridae</taxon>
        <taxon>Pentapetalae</taxon>
        <taxon>rosids</taxon>
        <taxon>fabids</taxon>
        <taxon>Cucurbitales</taxon>
        <taxon>Cucurbitaceae</taxon>
        <taxon>Benincaseae</taxon>
        <taxon>Cucumis</taxon>
    </lineage>
</organism>
<evidence type="ECO:0000256" key="2">
    <source>
        <dbReference type="SAM" id="MobiDB-lite"/>
    </source>
</evidence>
<evidence type="ECO:0000313" key="4">
    <source>
        <dbReference type="EMBL" id="KAA0065375.1"/>
    </source>
</evidence>
<reference evidence="4 5" key="1">
    <citation type="submission" date="2019-08" db="EMBL/GenBank/DDBJ databases">
        <title>Draft genome sequences of two oriental melons (Cucumis melo L. var makuwa).</title>
        <authorList>
            <person name="Kwon S.-Y."/>
        </authorList>
    </citation>
    <scope>NUCLEOTIDE SEQUENCE [LARGE SCALE GENOMIC DNA]</scope>
    <source>
        <strain evidence="5">cv. SW 3</strain>
        <tissue evidence="4">Leaf</tissue>
    </source>
</reference>
<proteinExistence type="predicted"/>
<name>A0A5A7VHW8_CUCMM</name>
<evidence type="ECO:0000259" key="3">
    <source>
        <dbReference type="Pfam" id="PF10536"/>
    </source>
</evidence>